<evidence type="ECO:0000256" key="2">
    <source>
        <dbReference type="ARBA" id="ARBA00023098"/>
    </source>
</evidence>
<name>A0A6J7G8M1_9ZZZZ</name>
<dbReference type="InterPro" id="IPR018376">
    <property type="entry name" value="Enoyl-CoA_hyd/isom_CS"/>
</dbReference>
<dbReference type="AlphaFoldDB" id="A0A6J7G8M1"/>
<dbReference type="CDD" id="cd06558">
    <property type="entry name" value="crotonase-like"/>
    <property type="match status" value="1"/>
</dbReference>
<accession>A0A6J7G8M1</accession>
<dbReference type="EMBL" id="CAFBMR010000004">
    <property type="protein sequence ID" value="CAB4903144.1"/>
    <property type="molecule type" value="Genomic_DNA"/>
</dbReference>
<proteinExistence type="inferred from homology"/>
<dbReference type="PANTHER" id="PTHR11941">
    <property type="entry name" value="ENOYL-COA HYDRATASE-RELATED"/>
    <property type="match status" value="1"/>
</dbReference>
<evidence type="ECO:0000256" key="3">
    <source>
        <dbReference type="ARBA" id="ARBA00023239"/>
    </source>
</evidence>
<keyword evidence="2" id="KW-0443">Lipid metabolism</keyword>
<dbReference type="PROSITE" id="PS00166">
    <property type="entry name" value="ENOYL_COA_HYDRATASE"/>
    <property type="match status" value="1"/>
</dbReference>
<dbReference type="SUPFAM" id="SSF52096">
    <property type="entry name" value="ClpP/crotonase"/>
    <property type="match status" value="1"/>
</dbReference>
<gene>
    <name evidence="4" type="ORF">UFOPK3610_00244</name>
</gene>
<dbReference type="PANTHER" id="PTHR11941:SF169">
    <property type="entry name" value="(7AS)-7A-METHYL-1,5-DIOXO-2,3,5,6,7,7A-HEXAHYDRO-1H-INDENE-CARBOXYL-COA HYDROLASE"/>
    <property type="match status" value="1"/>
</dbReference>
<dbReference type="Gene3D" id="3.90.226.10">
    <property type="entry name" value="2-enoyl-CoA Hydratase, Chain A, domain 1"/>
    <property type="match status" value="1"/>
</dbReference>
<reference evidence="4" key="1">
    <citation type="submission" date="2020-05" db="EMBL/GenBank/DDBJ databases">
        <authorList>
            <person name="Chiriac C."/>
            <person name="Salcher M."/>
            <person name="Ghai R."/>
            <person name="Kavagutti S V."/>
        </authorList>
    </citation>
    <scope>NUCLEOTIDE SEQUENCE</scope>
</reference>
<keyword evidence="3" id="KW-0456">Lyase</keyword>
<evidence type="ECO:0000313" key="4">
    <source>
        <dbReference type="EMBL" id="CAB4903144.1"/>
    </source>
</evidence>
<dbReference type="InterPro" id="IPR029045">
    <property type="entry name" value="ClpP/crotonase-like_dom_sf"/>
</dbReference>
<dbReference type="GO" id="GO:0016829">
    <property type="term" value="F:lyase activity"/>
    <property type="evidence" value="ECO:0007669"/>
    <property type="project" value="UniProtKB-KW"/>
</dbReference>
<dbReference type="Pfam" id="PF00378">
    <property type="entry name" value="ECH_1"/>
    <property type="match status" value="1"/>
</dbReference>
<dbReference type="InterPro" id="IPR001753">
    <property type="entry name" value="Enoyl-CoA_hydra/iso"/>
</dbReference>
<sequence length="261" mass="27555">MDTALPEDCGLAVSRTADVVTITLNDPQRRNPQTPATWLALTKIAESIPADVVAVLITGAGSSFSAGLDRRMFTPEGIPGQQSLAHLARQPDDVLDSAIAAFQDGFRMWREIRPITIALVQGHAVGAGFQLALAADLMIVADDVDLSMKEAQLGLIPDLTGTHTLVRAMGYSQALEMCLTGRSMGAVEAVQRGLAVTSVPSGELAATGQLLIEAIRATHGAALELKPLLLNAQTVDPITQHSAERLAQAKRLRALLSASDH</sequence>
<comment type="similarity">
    <text evidence="1">Belongs to the enoyl-CoA hydratase/isomerase family.</text>
</comment>
<evidence type="ECO:0000256" key="1">
    <source>
        <dbReference type="ARBA" id="ARBA00005254"/>
    </source>
</evidence>
<dbReference type="GO" id="GO:0006635">
    <property type="term" value="P:fatty acid beta-oxidation"/>
    <property type="evidence" value="ECO:0007669"/>
    <property type="project" value="TreeGrafter"/>
</dbReference>
<protein>
    <submittedName>
        <fullName evidence="4">Unannotated protein</fullName>
    </submittedName>
</protein>
<organism evidence="4">
    <name type="scientific">freshwater metagenome</name>
    <dbReference type="NCBI Taxonomy" id="449393"/>
    <lineage>
        <taxon>unclassified sequences</taxon>
        <taxon>metagenomes</taxon>
        <taxon>ecological metagenomes</taxon>
    </lineage>
</organism>